<dbReference type="STRING" id="1242993.ehr_00354"/>
<proteinExistence type="predicted"/>
<evidence type="ECO:0000313" key="3">
    <source>
        <dbReference type="Proteomes" id="UP000293377"/>
    </source>
</evidence>
<organism evidence="2 3">
    <name type="scientific">Ehrlichia minasensis</name>
    <dbReference type="NCBI Taxonomy" id="1242993"/>
    <lineage>
        <taxon>Bacteria</taxon>
        <taxon>Pseudomonadati</taxon>
        <taxon>Pseudomonadota</taxon>
        <taxon>Alphaproteobacteria</taxon>
        <taxon>Rickettsiales</taxon>
        <taxon>Anaplasmataceae</taxon>
        <taxon>Ehrlichia</taxon>
    </lineage>
</organism>
<keyword evidence="3" id="KW-1185">Reference proteome</keyword>
<keyword evidence="1" id="KW-0812">Transmembrane</keyword>
<protein>
    <submittedName>
        <fullName evidence="2">Uncharacterized protein</fullName>
    </submittedName>
</protein>
<keyword evidence="1" id="KW-1133">Transmembrane helix</keyword>
<feature type="transmembrane region" description="Helical" evidence="1">
    <location>
        <begin position="75"/>
        <end position="96"/>
    </location>
</feature>
<comment type="caution">
    <text evidence="2">The sequence shown here is derived from an EMBL/GenBank/DDBJ whole genome shotgun (WGS) entry which is preliminary data.</text>
</comment>
<dbReference type="AlphaFoldDB" id="A0A4Q6I435"/>
<dbReference type="EMBL" id="QOHL01000012">
    <property type="protein sequence ID" value="RZB12645.1"/>
    <property type="molecule type" value="Genomic_DNA"/>
</dbReference>
<evidence type="ECO:0000313" key="2">
    <source>
        <dbReference type="EMBL" id="RZB12645.1"/>
    </source>
</evidence>
<dbReference type="Proteomes" id="UP000293377">
    <property type="component" value="Unassembled WGS sequence"/>
</dbReference>
<keyword evidence="1" id="KW-0472">Membrane</keyword>
<evidence type="ECO:0000256" key="1">
    <source>
        <dbReference type="SAM" id="Phobius"/>
    </source>
</evidence>
<accession>A0A4Q6I435</accession>
<feature type="transmembrane region" description="Helical" evidence="1">
    <location>
        <begin position="30"/>
        <end position="54"/>
    </location>
</feature>
<reference evidence="2 3" key="1">
    <citation type="submission" date="2018-06" db="EMBL/GenBank/DDBJ databases">
        <title>Complete Genome Sequence of Ehrlichia minasensis Isolated From Cattle.</title>
        <authorList>
            <person name="Aguiar D.M."/>
            <person name="Araujo J.P.A.Jr."/>
            <person name="Nakazato L."/>
            <person name="Bard E."/>
            <person name="Cabezas-Cruz A."/>
        </authorList>
    </citation>
    <scope>NUCLEOTIDE SEQUENCE [LARGE SCALE GENOMIC DNA]</scope>
    <source>
        <strain evidence="2 3">B11</strain>
    </source>
</reference>
<gene>
    <name evidence="2" type="ORF">DRF75_03115</name>
</gene>
<sequence length="427" mass="47819">MLGKDYFTYIDRKLSSYAKLNNDHKLSSRYHFMLGSCILMTAIITVLSIIVLYSDRKLFLTIFRGEAKLFGGDNLPFSLALVVIIPAILLLFFLIYKVCETQEVKRKLNNKNVDVIGTLQEAYYALQRELDYNSSKIGELESTLEKFKIKYSNFVKQCSDEFVKVEEQCKSVLASVNSATCGVTSSITKVQHVVEDITLQLNGLCSDSQKLTESCDNLLLAIESTISSELIKVDDKVSMLRALQADLTADANLSIITSKARPFVDQVRNALVEKPSILKSAMLRDLWCLQESVNVSLTKAQKTDHATVEFMQLLQMMANDIGKFLCSSSRRIDGYSGSDKNMLEKLIRIELPLLQICVLRFLTVKRASRFADASTDIESFVQENLTSSLQKMSDSSSSSSSSTQLYPTLLLEDTNVSDQAHNNAQSQ</sequence>
<dbReference type="RefSeq" id="WP_045170965.1">
    <property type="nucleotide sequence ID" value="NZ_QOHL01000012.1"/>
</dbReference>
<name>A0A4Q6I435_9RICK</name>
<dbReference type="OrthoDB" id="9954124at2"/>